<dbReference type="OrthoDB" id="5319261at2759"/>
<evidence type="ECO:0000313" key="2">
    <source>
        <dbReference type="EMBL" id="KZV22019.1"/>
    </source>
</evidence>
<sequence length="356" mass="40960">MENTGIGYLPHDLIVEILARLPVKVLCRFRCVSKSWRALLTRDKEFISRHMECSKHMPLLLIRRYLSNPMEDPNNSETTIELTSVDMQGDVADRFKKVIDGPVHTFISCGSLSVLCCMYTLYVCNPSIREIMRVPYRSGSRLHTVGFGYLPVSNEYKIVHLYYHSYVGNGKMGCEIFSFRSGEDVSSGSWRRIGDCPFSAWTSEYPVCVNGVIYWTLSSGWKDRSILCLDLKREEFSSISYPIRDSRKYSLVEYIGLLGSLCVVGFSEETSTMDIWMLKNKTKIWAMECSISLSPLCPKLLISTDDHSQEILVHMEQRDLICYSLKSQKSWRIGYHRAMKNYNKPRLYYGSLLPLG</sequence>
<protein>
    <recommendedName>
        <fullName evidence="1">F-box domain-containing protein</fullName>
    </recommendedName>
</protein>
<feature type="domain" description="F-box" evidence="1">
    <location>
        <begin position="3"/>
        <end position="49"/>
    </location>
</feature>
<reference evidence="2 3" key="1">
    <citation type="journal article" date="2015" name="Proc. Natl. Acad. Sci. U.S.A.">
        <title>The resurrection genome of Boea hygrometrica: A blueprint for survival of dehydration.</title>
        <authorList>
            <person name="Xiao L."/>
            <person name="Yang G."/>
            <person name="Zhang L."/>
            <person name="Yang X."/>
            <person name="Zhao S."/>
            <person name="Ji Z."/>
            <person name="Zhou Q."/>
            <person name="Hu M."/>
            <person name="Wang Y."/>
            <person name="Chen M."/>
            <person name="Xu Y."/>
            <person name="Jin H."/>
            <person name="Xiao X."/>
            <person name="Hu G."/>
            <person name="Bao F."/>
            <person name="Hu Y."/>
            <person name="Wan P."/>
            <person name="Li L."/>
            <person name="Deng X."/>
            <person name="Kuang T."/>
            <person name="Xiang C."/>
            <person name="Zhu J.K."/>
            <person name="Oliver M.J."/>
            <person name="He Y."/>
        </authorList>
    </citation>
    <scope>NUCLEOTIDE SEQUENCE [LARGE SCALE GENOMIC DNA]</scope>
    <source>
        <strain evidence="3">cv. XS01</strain>
    </source>
</reference>
<dbReference type="PROSITE" id="PS50181">
    <property type="entry name" value="FBOX"/>
    <property type="match status" value="1"/>
</dbReference>
<organism evidence="2 3">
    <name type="scientific">Dorcoceras hygrometricum</name>
    <dbReference type="NCBI Taxonomy" id="472368"/>
    <lineage>
        <taxon>Eukaryota</taxon>
        <taxon>Viridiplantae</taxon>
        <taxon>Streptophyta</taxon>
        <taxon>Embryophyta</taxon>
        <taxon>Tracheophyta</taxon>
        <taxon>Spermatophyta</taxon>
        <taxon>Magnoliopsida</taxon>
        <taxon>eudicotyledons</taxon>
        <taxon>Gunneridae</taxon>
        <taxon>Pentapetalae</taxon>
        <taxon>asterids</taxon>
        <taxon>lamiids</taxon>
        <taxon>Lamiales</taxon>
        <taxon>Gesneriaceae</taxon>
        <taxon>Didymocarpoideae</taxon>
        <taxon>Trichosporeae</taxon>
        <taxon>Loxocarpinae</taxon>
        <taxon>Dorcoceras</taxon>
    </lineage>
</organism>
<dbReference type="InterPro" id="IPR013187">
    <property type="entry name" value="F-box-assoc_dom_typ3"/>
</dbReference>
<dbReference type="InterPro" id="IPR011043">
    <property type="entry name" value="Gal_Oxase/kelch_b-propeller"/>
</dbReference>
<keyword evidence="3" id="KW-1185">Reference proteome</keyword>
<evidence type="ECO:0000259" key="1">
    <source>
        <dbReference type="PROSITE" id="PS50181"/>
    </source>
</evidence>
<dbReference type="Pfam" id="PF00646">
    <property type="entry name" value="F-box"/>
    <property type="match status" value="1"/>
</dbReference>
<dbReference type="SUPFAM" id="SSF81383">
    <property type="entry name" value="F-box domain"/>
    <property type="match status" value="1"/>
</dbReference>
<dbReference type="InterPro" id="IPR017451">
    <property type="entry name" value="F-box-assoc_interact_dom"/>
</dbReference>
<dbReference type="Gene3D" id="1.20.1280.50">
    <property type="match status" value="1"/>
</dbReference>
<dbReference type="CDD" id="cd22157">
    <property type="entry name" value="F-box_AtFBW1-like"/>
    <property type="match status" value="1"/>
</dbReference>
<dbReference type="PANTHER" id="PTHR31111:SF136">
    <property type="entry name" value="F-BOX ASSOCIATED DOMAIN-CONTAINING PROTEIN"/>
    <property type="match status" value="1"/>
</dbReference>
<dbReference type="Pfam" id="PF08268">
    <property type="entry name" value="FBA_3"/>
    <property type="match status" value="1"/>
</dbReference>
<gene>
    <name evidence="2" type="ORF">F511_38912</name>
</gene>
<dbReference type="AlphaFoldDB" id="A0A2Z7ARK9"/>
<dbReference type="SMART" id="SM00256">
    <property type="entry name" value="FBOX"/>
    <property type="match status" value="1"/>
</dbReference>
<dbReference type="Proteomes" id="UP000250235">
    <property type="component" value="Unassembled WGS sequence"/>
</dbReference>
<accession>A0A2Z7ARK9</accession>
<evidence type="ECO:0000313" key="3">
    <source>
        <dbReference type="Proteomes" id="UP000250235"/>
    </source>
</evidence>
<dbReference type="PANTHER" id="PTHR31111">
    <property type="entry name" value="BNAA05G37150D PROTEIN-RELATED"/>
    <property type="match status" value="1"/>
</dbReference>
<name>A0A2Z7ARK9_9LAMI</name>
<proteinExistence type="predicted"/>
<dbReference type="InterPro" id="IPR001810">
    <property type="entry name" value="F-box_dom"/>
</dbReference>
<dbReference type="NCBIfam" id="TIGR01640">
    <property type="entry name" value="F_box_assoc_1"/>
    <property type="match status" value="1"/>
</dbReference>
<dbReference type="InterPro" id="IPR036047">
    <property type="entry name" value="F-box-like_dom_sf"/>
</dbReference>
<dbReference type="EMBL" id="KV014511">
    <property type="protein sequence ID" value="KZV22019.1"/>
    <property type="molecule type" value="Genomic_DNA"/>
</dbReference>
<dbReference type="SUPFAM" id="SSF50965">
    <property type="entry name" value="Galactose oxidase, central domain"/>
    <property type="match status" value="1"/>
</dbReference>